<evidence type="ECO:0000256" key="8">
    <source>
        <dbReference type="SAM" id="SignalP"/>
    </source>
</evidence>
<evidence type="ECO:0000256" key="2">
    <source>
        <dbReference type="ARBA" id="ARBA00022559"/>
    </source>
</evidence>
<comment type="cofactor">
    <cofactor evidence="1">
        <name>heme b</name>
        <dbReference type="ChEBI" id="CHEBI:60344"/>
    </cofactor>
</comment>
<organism evidence="10 11">
    <name type="scientific">Boletus edulis BED1</name>
    <dbReference type="NCBI Taxonomy" id="1328754"/>
    <lineage>
        <taxon>Eukaryota</taxon>
        <taxon>Fungi</taxon>
        <taxon>Dikarya</taxon>
        <taxon>Basidiomycota</taxon>
        <taxon>Agaricomycotina</taxon>
        <taxon>Agaricomycetes</taxon>
        <taxon>Agaricomycetidae</taxon>
        <taxon>Boletales</taxon>
        <taxon>Boletineae</taxon>
        <taxon>Boletaceae</taxon>
        <taxon>Boletoideae</taxon>
        <taxon>Boletus</taxon>
    </lineage>
</organism>
<feature type="signal peptide" evidence="8">
    <location>
        <begin position="1"/>
        <end position="19"/>
    </location>
</feature>
<evidence type="ECO:0000313" key="11">
    <source>
        <dbReference type="Proteomes" id="UP001194468"/>
    </source>
</evidence>
<comment type="caution">
    <text evidence="10">The sequence shown here is derived from an EMBL/GenBank/DDBJ whole genome shotgun (WGS) entry which is preliminary data.</text>
</comment>
<dbReference type="AlphaFoldDB" id="A0AAD4BV37"/>
<dbReference type="GO" id="GO:0004601">
    <property type="term" value="F:peroxidase activity"/>
    <property type="evidence" value="ECO:0007669"/>
    <property type="project" value="UniProtKB-KW"/>
</dbReference>
<keyword evidence="6" id="KW-0408">Iron</keyword>
<keyword evidence="2" id="KW-0575">Peroxidase</keyword>
<dbReference type="EMBL" id="WHUW01000012">
    <property type="protein sequence ID" value="KAF8440413.1"/>
    <property type="molecule type" value="Genomic_DNA"/>
</dbReference>
<dbReference type="PANTHER" id="PTHR33577">
    <property type="entry name" value="STERIGMATOCYSTIN BIOSYNTHESIS PEROXIDASE STCC-RELATED"/>
    <property type="match status" value="1"/>
</dbReference>
<sequence length="375" mass="41455">MMKLQNLATLVALVPYALGFPRLENFPEYRSLAGLSPREVRAVARTFSSTPGAQSLPPPISDTSAKVVYDSEHPYIPDQPGDIRGPCPGLNTLASHGYLPRNGVATPAQIITAVQEGFNMGWNVASLVTYMTFIVDGNHLTNLMSIGANTTADDEPTPGLNIHFNVEGDASTTRGDFYFGNNYSFNEILFDQLEEAANRVGNGFITIESASLHRALRINDSITRNPTFWFGSPRFVAAYLETTVPLAFFVNNQTLDTTLNLTLDVARDFYEKHRFPEGFVRRQGPFDVAEVGSMFAKIFPLINVPPGHNEGVGNYVVNPEDDGSSCYSYHRQVNLTAQLYPNPTPELEVAIKANLVTFYQTLQNSTCEQYFPYGQ</sequence>
<evidence type="ECO:0000256" key="1">
    <source>
        <dbReference type="ARBA" id="ARBA00001970"/>
    </source>
</evidence>
<keyword evidence="4" id="KW-0479">Metal-binding</keyword>
<keyword evidence="3" id="KW-0349">Heme</keyword>
<evidence type="ECO:0000256" key="7">
    <source>
        <dbReference type="ARBA" id="ARBA00025795"/>
    </source>
</evidence>
<dbReference type="PROSITE" id="PS51405">
    <property type="entry name" value="HEME_HALOPEROXIDASE"/>
    <property type="match status" value="1"/>
</dbReference>
<feature type="chain" id="PRO_5042069708" evidence="8">
    <location>
        <begin position="20"/>
        <end position="375"/>
    </location>
</feature>
<proteinExistence type="inferred from homology"/>
<reference evidence="10" key="2">
    <citation type="journal article" date="2020" name="Nat. Commun.">
        <title>Large-scale genome sequencing of mycorrhizal fungi provides insights into the early evolution of symbiotic traits.</title>
        <authorList>
            <person name="Miyauchi S."/>
            <person name="Kiss E."/>
            <person name="Kuo A."/>
            <person name="Drula E."/>
            <person name="Kohler A."/>
            <person name="Sanchez-Garcia M."/>
            <person name="Morin E."/>
            <person name="Andreopoulos B."/>
            <person name="Barry K.W."/>
            <person name="Bonito G."/>
            <person name="Buee M."/>
            <person name="Carver A."/>
            <person name="Chen C."/>
            <person name="Cichocki N."/>
            <person name="Clum A."/>
            <person name="Culley D."/>
            <person name="Crous P.W."/>
            <person name="Fauchery L."/>
            <person name="Girlanda M."/>
            <person name="Hayes R.D."/>
            <person name="Keri Z."/>
            <person name="LaButti K."/>
            <person name="Lipzen A."/>
            <person name="Lombard V."/>
            <person name="Magnuson J."/>
            <person name="Maillard F."/>
            <person name="Murat C."/>
            <person name="Nolan M."/>
            <person name="Ohm R.A."/>
            <person name="Pangilinan J."/>
            <person name="Pereira M.F."/>
            <person name="Perotto S."/>
            <person name="Peter M."/>
            <person name="Pfister S."/>
            <person name="Riley R."/>
            <person name="Sitrit Y."/>
            <person name="Stielow J.B."/>
            <person name="Szollosi G."/>
            <person name="Zifcakova L."/>
            <person name="Stursova M."/>
            <person name="Spatafora J.W."/>
            <person name="Tedersoo L."/>
            <person name="Vaario L.M."/>
            <person name="Yamada A."/>
            <person name="Yan M."/>
            <person name="Wang P."/>
            <person name="Xu J."/>
            <person name="Bruns T."/>
            <person name="Baldrian P."/>
            <person name="Vilgalys R."/>
            <person name="Dunand C."/>
            <person name="Henrissat B."/>
            <person name="Grigoriev I.V."/>
            <person name="Hibbett D."/>
            <person name="Nagy L.G."/>
            <person name="Martin F.M."/>
        </authorList>
    </citation>
    <scope>NUCLEOTIDE SEQUENCE</scope>
    <source>
        <strain evidence="10">BED1</strain>
    </source>
</reference>
<dbReference type="SUPFAM" id="SSF47571">
    <property type="entry name" value="Cloroperoxidase"/>
    <property type="match status" value="1"/>
</dbReference>
<dbReference type="InterPro" id="IPR000028">
    <property type="entry name" value="Chloroperoxidase"/>
</dbReference>
<dbReference type="Proteomes" id="UP001194468">
    <property type="component" value="Unassembled WGS sequence"/>
</dbReference>
<name>A0AAD4BV37_BOLED</name>
<evidence type="ECO:0000259" key="9">
    <source>
        <dbReference type="PROSITE" id="PS51405"/>
    </source>
</evidence>
<evidence type="ECO:0000256" key="3">
    <source>
        <dbReference type="ARBA" id="ARBA00022617"/>
    </source>
</evidence>
<gene>
    <name evidence="10" type="ORF">L210DRAFT_3760584</name>
</gene>
<protein>
    <submittedName>
        <fullName evidence="10">Chloroperoxidase</fullName>
    </submittedName>
</protein>
<dbReference type="Gene3D" id="1.10.489.10">
    <property type="entry name" value="Chloroperoxidase-like"/>
    <property type="match status" value="1"/>
</dbReference>
<evidence type="ECO:0000256" key="4">
    <source>
        <dbReference type="ARBA" id="ARBA00022723"/>
    </source>
</evidence>
<dbReference type="PANTHER" id="PTHR33577:SF16">
    <property type="entry name" value="HEME HALOPEROXIDASE FAMILY PROFILE DOMAIN-CONTAINING PROTEIN"/>
    <property type="match status" value="1"/>
</dbReference>
<dbReference type="InterPro" id="IPR036851">
    <property type="entry name" value="Chloroperoxidase-like_sf"/>
</dbReference>
<dbReference type="Pfam" id="PF01328">
    <property type="entry name" value="Peroxidase_2"/>
    <property type="match status" value="1"/>
</dbReference>
<keyword evidence="5" id="KW-0560">Oxidoreductase</keyword>
<feature type="domain" description="Heme haloperoxidase family profile" evidence="9">
    <location>
        <begin position="71"/>
        <end position="293"/>
    </location>
</feature>
<keyword evidence="11" id="KW-1185">Reference proteome</keyword>
<evidence type="ECO:0000256" key="6">
    <source>
        <dbReference type="ARBA" id="ARBA00023004"/>
    </source>
</evidence>
<comment type="similarity">
    <text evidence="7">Belongs to the chloroperoxidase family.</text>
</comment>
<evidence type="ECO:0000256" key="5">
    <source>
        <dbReference type="ARBA" id="ARBA00023002"/>
    </source>
</evidence>
<evidence type="ECO:0000313" key="10">
    <source>
        <dbReference type="EMBL" id="KAF8440413.1"/>
    </source>
</evidence>
<reference evidence="10" key="1">
    <citation type="submission" date="2019-10" db="EMBL/GenBank/DDBJ databases">
        <authorList>
            <consortium name="DOE Joint Genome Institute"/>
            <person name="Kuo A."/>
            <person name="Miyauchi S."/>
            <person name="Kiss E."/>
            <person name="Drula E."/>
            <person name="Kohler A."/>
            <person name="Sanchez-Garcia M."/>
            <person name="Andreopoulos B."/>
            <person name="Barry K.W."/>
            <person name="Bonito G."/>
            <person name="Buee M."/>
            <person name="Carver A."/>
            <person name="Chen C."/>
            <person name="Cichocki N."/>
            <person name="Clum A."/>
            <person name="Culley D."/>
            <person name="Crous P.W."/>
            <person name="Fauchery L."/>
            <person name="Girlanda M."/>
            <person name="Hayes R."/>
            <person name="Keri Z."/>
            <person name="LaButti K."/>
            <person name="Lipzen A."/>
            <person name="Lombard V."/>
            <person name="Magnuson J."/>
            <person name="Maillard F."/>
            <person name="Morin E."/>
            <person name="Murat C."/>
            <person name="Nolan M."/>
            <person name="Ohm R."/>
            <person name="Pangilinan J."/>
            <person name="Pereira M."/>
            <person name="Perotto S."/>
            <person name="Peter M."/>
            <person name="Riley R."/>
            <person name="Sitrit Y."/>
            <person name="Stielow B."/>
            <person name="Szollosi G."/>
            <person name="Zifcakova L."/>
            <person name="Stursova M."/>
            <person name="Spatafora J.W."/>
            <person name="Tedersoo L."/>
            <person name="Vaario L.-M."/>
            <person name="Yamada A."/>
            <person name="Yan M."/>
            <person name="Wang P."/>
            <person name="Xu J."/>
            <person name="Bruns T."/>
            <person name="Baldrian P."/>
            <person name="Vilgalys R."/>
            <person name="Henrissat B."/>
            <person name="Grigoriev I.V."/>
            <person name="Hibbett D."/>
            <person name="Nagy L.G."/>
            <person name="Martin F.M."/>
        </authorList>
    </citation>
    <scope>NUCLEOTIDE SEQUENCE</scope>
    <source>
        <strain evidence="10">BED1</strain>
    </source>
</reference>
<keyword evidence="8" id="KW-0732">Signal</keyword>
<dbReference type="GO" id="GO:0046872">
    <property type="term" value="F:metal ion binding"/>
    <property type="evidence" value="ECO:0007669"/>
    <property type="project" value="UniProtKB-KW"/>
</dbReference>
<accession>A0AAD4BV37</accession>